<keyword evidence="2" id="KW-1185">Reference proteome</keyword>
<proteinExistence type="predicted"/>
<evidence type="ECO:0000313" key="1">
    <source>
        <dbReference type="EMBL" id="AGH42681.1"/>
    </source>
</evidence>
<accession>K7AE54</accession>
<dbReference type="PATRIC" id="fig|1129794.4.peg.566"/>
<reference evidence="1 2" key="1">
    <citation type="journal article" date="2013" name="Genome Announc.">
        <title>Complete Genome Sequence of Glaciecola psychrophila Strain 170T.</title>
        <authorList>
            <person name="Yin J."/>
            <person name="Chen J."/>
            <person name="Liu G."/>
            <person name="Yu Y."/>
            <person name="Song L."/>
            <person name="Wang X."/>
            <person name="Qu X."/>
        </authorList>
    </citation>
    <scope>NUCLEOTIDE SEQUENCE [LARGE SCALE GENOMIC DNA]</scope>
    <source>
        <strain evidence="1 2">170</strain>
    </source>
</reference>
<dbReference type="KEGG" id="gps:C427_0571"/>
<protein>
    <recommendedName>
        <fullName evidence="3">Endonuclease/exonuclease/phosphatase domain-containing protein</fullName>
    </recommendedName>
</protein>
<dbReference type="EMBL" id="CP003837">
    <property type="protein sequence ID" value="AGH42681.1"/>
    <property type="molecule type" value="Genomic_DNA"/>
</dbReference>
<name>K7AE54_9ALTE</name>
<gene>
    <name evidence="1" type="ORF">C427_0571</name>
</gene>
<dbReference type="STRING" id="1129794.C427_0571"/>
<dbReference type="HOGENOM" id="CLU_2701449_0_0_6"/>
<evidence type="ECO:0008006" key="3">
    <source>
        <dbReference type="Google" id="ProtNLM"/>
    </source>
</evidence>
<sequence>MLVDAIFKHSPNAKIVVCGDFNAEPGEVKVEAICGSVENTGNSDLRGSVLPPCSSSIAELIKFSQLHLGKGTC</sequence>
<dbReference type="eggNOG" id="COG2374">
    <property type="taxonomic scope" value="Bacteria"/>
</dbReference>
<evidence type="ECO:0000313" key="2">
    <source>
        <dbReference type="Proteomes" id="UP000011864"/>
    </source>
</evidence>
<organism evidence="1 2">
    <name type="scientific">Paraglaciecola psychrophila 170</name>
    <dbReference type="NCBI Taxonomy" id="1129794"/>
    <lineage>
        <taxon>Bacteria</taxon>
        <taxon>Pseudomonadati</taxon>
        <taxon>Pseudomonadota</taxon>
        <taxon>Gammaproteobacteria</taxon>
        <taxon>Alteromonadales</taxon>
        <taxon>Alteromonadaceae</taxon>
        <taxon>Paraglaciecola</taxon>
    </lineage>
</organism>
<dbReference type="Proteomes" id="UP000011864">
    <property type="component" value="Chromosome"/>
</dbReference>
<dbReference type="AlphaFoldDB" id="K7AE54"/>
<dbReference type="OrthoDB" id="9800417at2"/>